<dbReference type="Proteomes" id="UP000000560">
    <property type="component" value="Chromosome VIII"/>
</dbReference>
<dbReference type="AlphaFoldDB" id="Q5BDQ8"/>
<dbReference type="InterPro" id="IPR000375">
    <property type="entry name" value="Dynamin_stalk"/>
</dbReference>
<gene>
    <name evidence="4" type="ORF">ANIA_01322</name>
</gene>
<dbReference type="Pfam" id="PF00350">
    <property type="entry name" value="Dynamin_N"/>
    <property type="match status" value="1"/>
</dbReference>
<dbReference type="CDD" id="cd08771">
    <property type="entry name" value="DLP_1"/>
    <property type="match status" value="1"/>
</dbReference>
<dbReference type="STRING" id="227321.Q5BDQ8"/>
<organism evidence="4 5">
    <name type="scientific">Emericella nidulans (strain FGSC A4 / ATCC 38163 / CBS 112.46 / NRRL 194 / M139)</name>
    <name type="common">Aspergillus nidulans</name>
    <dbReference type="NCBI Taxonomy" id="227321"/>
    <lineage>
        <taxon>Eukaryota</taxon>
        <taxon>Fungi</taxon>
        <taxon>Dikarya</taxon>
        <taxon>Ascomycota</taxon>
        <taxon>Pezizomycotina</taxon>
        <taxon>Eurotiomycetes</taxon>
        <taxon>Eurotiomycetidae</taxon>
        <taxon>Eurotiales</taxon>
        <taxon>Aspergillaceae</taxon>
        <taxon>Aspergillus</taxon>
        <taxon>Aspergillus subgen. Nidulantes</taxon>
    </lineage>
</organism>
<dbReference type="InterPro" id="IPR045063">
    <property type="entry name" value="Dynamin_N"/>
</dbReference>
<accession>C8VS58</accession>
<dbReference type="SUPFAM" id="SSF52540">
    <property type="entry name" value="P-loop containing nucleoside triphosphate hydrolases"/>
    <property type="match status" value="1"/>
</dbReference>
<reference evidence="5" key="2">
    <citation type="journal article" date="2009" name="Fungal Genet. Biol.">
        <title>The 2008 update of the Aspergillus nidulans genome annotation: a community effort.</title>
        <authorList>
            <person name="Wortman J.R."/>
            <person name="Gilsenan J.M."/>
            <person name="Joardar V."/>
            <person name="Deegan J."/>
            <person name="Clutterbuck J."/>
            <person name="Andersen M.R."/>
            <person name="Archer D."/>
            <person name="Bencina M."/>
            <person name="Braus G."/>
            <person name="Coutinho P."/>
            <person name="von Dohren H."/>
            <person name="Doonan J."/>
            <person name="Driessen A.J."/>
            <person name="Durek P."/>
            <person name="Espeso E."/>
            <person name="Fekete E."/>
            <person name="Flipphi M."/>
            <person name="Estrada C.G."/>
            <person name="Geysens S."/>
            <person name="Goldman G."/>
            <person name="de Groot P.W."/>
            <person name="Hansen K."/>
            <person name="Harris S.D."/>
            <person name="Heinekamp T."/>
            <person name="Helmstaedt K."/>
            <person name="Henrissat B."/>
            <person name="Hofmann G."/>
            <person name="Homan T."/>
            <person name="Horio T."/>
            <person name="Horiuchi H."/>
            <person name="James S."/>
            <person name="Jones M."/>
            <person name="Karaffa L."/>
            <person name="Karanyi Z."/>
            <person name="Kato M."/>
            <person name="Keller N."/>
            <person name="Kelly D.E."/>
            <person name="Kiel J.A."/>
            <person name="Kim J.M."/>
            <person name="van der Klei I.J."/>
            <person name="Klis F.M."/>
            <person name="Kovalchuk A."/>
            <person name="Krasevec N."/>
            <person name="Kubicek C.P."/>
            <person name="Liu B."/>
            <person name="Maccabe A."/>
            <person name="Meyer V."/>
            <person name="Mirabito P."/>
            <person name="Miskei M."/>
            <person name="Mos M."/>
            <person name="Mullins J."/>
            <person name="Nelson D.R."/>
            <person name="Nielsen J."/>
            <person name="Oakley B.R."/>
            <person name="Osmani S.A."/>
            <person name="Pakula T."/>
            <person name="Paszewski A."/>
            <person name="Paulsen I."/>
            <person name="Pilsyk S."/>
            <person name="Pocsi I."/>
            <person name="Punt P.J."/>
            <person name="Ram A.F."/>
            <person name="Ren Q."/>
            <person name="Robellet X."/>
            <person name="Robson G."/>
            <person name="Seiboth B."/>
            <person name="van Solingen P."/>
            <person name="Specht T."/>
            <person name="Sun J."/>
            <person name="Taheri-Talesh N."/>
            <person name="Takeshita N."/>
            <person name="Ussery D."/>
            <person name="vanKuyk P.A."/>
            <person name="Visser H."/>
            <person name="van de Vondervoort P.J."/>
            <person name="de Vries R.P."/>
            <person name="Walton J."/>
            <person name="Xiang X."/>
            <person name="Xiong Y."/>
            <person name="Zeng A.P."/>
            <person name="Brandt B.W."/>
            <person name="Cornell M.J."/>
            <person name="van den Hondel C.A."/>
            <person name="Visser J."/>
            <person name="Oliver S.G."/>
            <person name="Turner G."/>
        </authorList>
    </citation>
    <scope>GENOME REANNOTATION</scope>
    <source>
        <strain evidence="5">FGSC A4 / ATCC 38163 / CBS 112.46 / NRRL 194 / M139</strain>
    </source>
</reference>
<dbReference type="KEGG" id="ani:ANIA_01322"/>
<dbReference type="GO" id="GO:0005737">
    <property type="term" value="C:cytoplasm"/>
    <property type="evidence" value="ECO:0000318"/>
    <property type="project" value="GO_Central"/>
</dbReference>
<proteinExistence type="predicted"/>
<dbReference type="InterPro" id="IPR001401">
    <property type="entry name" value="Dynamin_GTPase"/>
</dbReference>
<dbReference type="RefSeq" id="XP_658926.1">
    <property type="nucleotide sequence ID" value="XM_653834.1"/>
</dbReference>
<reference evidence="5" key="1">
    <citation type="journal article" date="2005" name="Nature">
        <title>Sequencing of Aspergillus nidulans and comparative analysis with A. fumigatus and A. oryzae.</title>
        <authorList>
            <person name="Galagan J.E."/>
            <person name="Calvo S.E."/>
            <person name="Cuomo C."/>
            <person name="Ma L.J."/>
            <person name="Wortman J.R."/>
            <person name="Batzoglou S."/>
            <person name="Lee S.I."/>
            <person name="Basturkmen M."/>
            <person name="Spevak C.C."/>
            <person name="Clutterbuck J."/>
            <person name="Kapitonov V."/>
            <person name="Jurka J."/>
            <person name="Scazzocchio C."/>
            <person name="Farman M."/>
            <person name="Butler J."/>
            <person name="Purcell S."/>
            <person name="Harris S."/>
            <person name="Braus G.H."/>
            <person name="Draht O."/>
            <person name="Busch S."/>
            <person name="D'Enfert C."/>
            <person name="Bouchier C."/>
            <person name="Goldman G.H."/>
            <person name="Bell-Pedersen D."/>
            <person name="Griffiths-Jones S."/>
            <person name="Doonan J.H."/>
            <person name="Yu J."/>
            <person name="Vienken K."/>
            <person name="Pain A."/>
            <person name="Freitag M."/>
            <person name="Selker E.U."/>
            <person name="Archer D.B."/>
            <person name="Penalva M.A."/>
            <person name="Oakley B.R."/>
            <person name="Momany M."/>
            <person name="Tanaka T."/>
            <person name="Kumagai T."/>
            <person name="Asai K."/>
            <person name="Machida M."/>
            <person name="Nierman W.C."/>
            <person name="Denning D.W."/>
            <person name="Caddick M."/>
            <person name="Hynes M."/>
            <person name="Paoletti M."/>
            <person name="Fischer R."/>
            <person name="Miller B."/>
            <person name="Dyer P."/>
            <person name="Sachs M.S."/>
            <person name="Osmani S.A."/>
            <person name="Birren B.W."/>
        </authorList>
    </citation>
    <scope>NUCLEOTIDE SEQUENCE [LARGE SCALE GENOMIC DNA]</scope>
    <source>
        <strain evidence="5">FGSC A4 / ATCC 38163 / CBS 112.46 / NRRL 194 / M139</strain>
    </source>
</reference>
<dbReference type="InParanoid" id="Q5BDQ8"/>
<feature type="domain" description="GED" evidence="3">
    <location>
        <begin position="652"/>
        <end position="743"/>
    </location>
</feature>
<dbReference type="eggNOG" id="KOG0446">
    <property type="taxonomic scope" value="Eukaryota"/>
</dbReference>
<dbReference type="PANTHER" id="PTHR11566">
    <property type="entry name" value="DYNAMIN"/>
    <property type="match status" value="1"/>
</dbReference>
<protein>
    <submittedName>
        <fullName evidence="4">Dynamin family GTPase, putative (AFU_orthologue AFUA_4G14300)</fullName>
    </submittedName>
</protein>
<dbReference type="GO" id="GO:0005874">
    <property type="term" value="C:microtubule"/>
    <property type="evidence" value="ECO:0000318"/>
    <property type="project" value="GO_Central"/>
</dbReference>
<dbReference type="GO" id="GO:0016020">
    <property type="term" value="C:membrane"/>
    <property type="evidence" value="ECO:0000318"/>
    <property type="project" value="GO_Central"/>
</dbReference>
<evidence type="ECO:0000313" key="5">
    <source>
        <dbReference type="Proteomes" id="UP000000560"/>
    </source>
</evidence>
<dbReference type="PROSITE" id="PS51388">
    <property type="entry name" value="GED"/>
    <property type="match status" value="1"/>
</dbReference>
<dbReference type="SMART" id="SM00053">
    <property type="entry name" value="DYNc"/>
    <property type="match status" value="1"/>
</dbReference>
<dbReference type="EMBL" id="BN001308">
    <property type="protein sequence ID" value="CBF87718.1"/>
    <property type="molecule type" value="Genomic_DNA"/>
</dbReference>
<sequence length="743" mass="84893">MTLDTISASQCMHQGCGITSSLLALYFKLHTRLLRRIRHFVGVESSEQLAFIDELHKLGLSSDIKLPEFNGCSQLVVVGDQSTGKSSVLQAITEISFPVKQDTCTRFPVKISFRQTATVTVPAVKATITPGRLTAKDDAFRARTKDFCMESETLTQEVLRDMIDKATECIFEEDTVKSDRLSDAVLRIERSGPDEMHWSIVDLPGLIRNGGLTKGLTNGTLTNGSSSTHDMVPSDTDGAIAEAVVREYMQNERNIVLLVVDDVDVRRQRSLEIAQSIPGLQSRSIGVLSKCDKREEGSGEWMVSLLQNKRIPNVPYLNHGWFGIRNRRPIESHFTDAQRDEAEEREFSRASWRDAPKERFGIRALMNYVDRERRVQLQKGMPQIIDEIRRKLKECEDELGKMGEARTSPGAQRSFVWQFCAKMQEMADAALRGRYQTIASVDPKVRLRYLIQQRLEELGEAICPTKEVSVRFNAYEEEWRQLRASDPRTWEESIRTADDIYSLIYNEAILSRGTSLPGSVHPDVEETVFRKMSEHWERYARDAVEDVKLRVKECYSILLQLAIPTNRVRLEVSKLISRQLEDWNKDADNALRELVEDNQTRPLFTTNPGLKLTTGTADELRNRIFNGSMKEGPDPEGPPREEKYLSSLLNNVLQTKAKLDTYYQIAIFRFMDNVATQVVERHVLGPKCPLRAVSFETFTRLNDDELNRVAGEDKFDVSTRQRLERSRDGYRKALAWWEQLSVL</sequence>
<evidence type="ECO:0000313" key="4">
    <source>
        <dbReference type="EMBL" id="CBF87718.1"/>
    </source>
</evidence>
<dbReference type="PRINTS" id="PR00195">
    <property type="entry name" value="DYNAMIN"/>
</dbReference>
<accession>Q5BDQ8</accession>
<dbReference type="Pfam" id="PF01031">
    <property type="entry name" value="Dynamin_M"/>
    <property type="match status" value="1"/>
</dbReference>
<evidence type="ECO:0000256" key="1">
    <source>
        <dbReference type="ARBA" id="ARBA00022741"/>
    </source>
</evidence>
<dbReference type="GO" id="GO:0003924">
    <property type="term" value="F:GTPase activity"/>
    <property type="evidence" value="ECO:0000318"/>
    <property type="project" value="GO_Central"/>
</dbReference>
<keyword evidence="2" id="KW-0342">GTP-binding</keyword>
<dbReference type="PANTHER" id="PTHR11566:SF146">
    <property type="entry name" value="FAMILY GTPASE, PUTATIVE (AFU_ORTHOLOGUE AFUA_4G14300)-RELATED"/>
    <property type="match status" value="1"/>
</dbReference>
<dbReference type="GeneID" id="2877100"/>
<dbReference type="OMA" id="KQSAHWE"/>
<dbReference type="HOGENOM" id="CLU_008964_7_2_1"/>
<dbReference type="GO" id="GO:0016559">
    <property type="term" value="P:peroxisome fission"/>
    <property type="evidence" value="ECO:0000318"/>
    <property type="project" value="GO_Central"/>
</dbReference>
<dbReference type="InterPro" id="IPR027417">
    <property type="entry name" value="P-loop_NTPase"/>
</dbReference>
<keyword evidence="1" id="KW-0547">Nucleotide-binding</keyword>
<dbReference type="InterPro" id="IPR020850">
    <property type="entry name" value="GED_dom"/>
</dbReference>
<dbReference type="InterPro" id="IPR022812">
    <property type="entry name" value="Dynamin"/>
</dbReference>
<dbReference type="Gene3D" id="3.40.50.300">
    <property type="entry name" value="P-loop containing nucleotide triphosphate hydrolases"/>
    <property type="match status" value="1"/>
</dbReference>
<dbReference type="OrthoDB" id="415706at2759"/>
<dbReference type="GO" id="GO:0005525">
    <property type="term" value="F:GTP binding"/>
    <property type="evidence" value="ECO:0007669"/>
    <property type="project" value="InterPro"/>
</dbReference>
<evidence type="ECO:0000259" key="3">
    <source>
        <dbReference type="PROSITE" id="PS51388"/>
    </source>
</evidence>
<dbReference type="GO" id="GO:0008017">
    <property type="term" value="F:microtubule binding"/>
    <property type="evidence" value="ECO:0000318"/>
    <property type="project" value="GO_Central"/>
</dbReference>
<name>Q5BDQ8_EMENI</name>
<evidence type="ECO:0000256" key="2">
    <source>
        <dbReference type="ARBA" id="ARBA00023134"/>
    </source>
</evidence>
<keyword evidence="5" id="KW-1185">Reference proteome</keyword>